<evidence type="ECO:0000313" key="2">
    <source>
        <dbReference type="EMBL" id="KAK9843594.1"/>
    </source>
</evidence>
<dbReference type="GO" id="GO:0016491">
    <property type="term" value="F:oxidoreductase activity"/>
    <property type="evidence" value="ECO:0007669"/>
    <property type="project" value="InterPro"/>
</dbReference>
<dbReference type="InterPro" id="IPR036188">
    <property type="entry name" value="FAD/NAD-bd_sf"/>
</dbReference>
<dbReference type="InterPro" id="IPR045892">
    <property type="entry name" value="CrtISO-like"/>
</dbReference>
<evidence type="ECO:0000259" key="1">
    <source>
        <dbReference type="Pfam" id="PF01593"/>
    </source>
</evidence>
<dbReference type="AlphaFoldDB" id="A0AAW1SDG8"/>
<dbReference type="Gene3D" id="3.50.50.60">
    <property type="entry name" value="FAD/NAD(P)-binding domain"/>
    <property type="match status" value="2"/>
</dbReference>
<dbReference type="InterPro" id="IPR002937">
    <property type="entry name" value="Amino_oxidase"/>
</dbReference>
<organism evidence="2 3">
    <name type="scientific">Apatococcus fuscideae</name>
    <dbReference type="NCBI Taxonomy" id="2026836"/>
    <lineage>
        <taxon>Eukaryota</taxon>
        <taxon>Viridiplantae</taxon>
        <taxon>Chlorophyta</taxon>
        <taxon>core chlorophytes</taxon>
        <taxon>Trebouxiophyceae</taxon>
        <taxon>Chlorellales</taxon>
        <taxon>Chlorellaceae</taxon>
        <taxon>Apatococcus</taxon>
    </lineage>
</organism>
<protein>
    <recommendedName>
        <fullName evidence="1">Amine oxidase domain-containing protein</fullName>
    </recommendedName>
</protein>
<dbReference type="SUPFAM" id="SSF51905">
    <property type="entry name" value="FAD/NAD(P)-binding domain"/>
    <property type="match status" value="1"/>
</dbReference>
<dbReference type="GO" id="GO:0016116">
    <property type="term" value="P:carotenoid metabolic process"/>
    <property type="evidence" value="ECO:0007669"/>
    <property type="project" value="InterPro"/>
</dbReference>
<name>A0AAW1SDG8_9CHLO</name>
<dbReference type="Gene3D" id="3.90.660.50">
    <property type="match status" value="1"/>
</dbReference>
<feature type="domain" description="Amine oxidase" evidence="1">
    <location>
        <begin position="91"/>
        <end position="374"/>
    </location>
</feature>
<comment type="caution">
    <text evidence="2">The sequence shown here is derived from an EMBL/GenBank/DDBJ whole genome shotgun (WGS) entry which is preliminary data.</text>
</comment>
<proteinExistence type="predicted"/>
<dbReference type="PANTHER" id="PTHR46313:SF3">
    <property type="entry name" value="PROLYCOPENE ISOMERASE, CHLOROPLASTIC"/>
    <property type="match status" value="1"/>
</dbReference>
<dbReference type="EMBL" id="JALJOV010001684">
    <property type="protein sequence ID" value="KAK9843594.1"/>
    <property type="molecule type" value="Genomic_DNA"/>
</dbReference>
<reference evidence="2 3" key="1">
    <citation type="journal article" date="2024" name="Nat. Commun.">
        <title>Phylogenomics reveals the evolutionary origins of lichenization in chlorophyte algae.</title>
        <authorList>
            <person name="Puginier C."/>
            <person name="Libourel C."/>
            <person name="Otte J."/>
            <person name="Skaloud P."/>
            <person name="Haon M."/>
            <person name="Grisel S."/>
            <person name="Petersen M."/>
            <person name="Berrin J.G."/>
            <person name="Delaux P.M."/>
            <person name="Dal Grande F."/>
            <person name="Keller J."/>
        </authorList>
    </citation>
    <scope>NUCLEOTIDE SEQUENCE [LARGE SCALE GENOMIC DNA]</scope>
    <source>
        <strain evidence="2 3">SAG 2523</strain>
    </source>
</reference>
<keyword evidence="3" id="KW-1185">Reference proteome</keyword>
<evidence type="ECO:0000313" key="3">
    <source>
        <dbReference type="Proteomes" id="UP001485043"/>
    </source>
</evidence>
<dbReference type="PANTHER" id="PTHR46313">
    <property type="match status" value="1"/>
</dbReference>
<sequence>MRIVLAPAGSCSCRPSQLRFSSSPGFFRRQPSHSPHLQEGTAWRSSQAGSCHAARRRAQVQVRAVAAVRQAVSQHAPTDIEYDAVIIGCGMGGLTTATQLAAQGAKVIVLEKYLIPGGSAGHYKRDGYTFDVGSSMMFGFGKEGTTNLITRALANVGKALATVPDPCQIHYHLPSSNEHPDGLDVKVWRRYEDFVEELSQRFPHERAGIKKLYDECWAVFNALNSLDLKSLEEPRYLLGEFFKHPLACLTLVKYMTGNTGDYARKYIKDPVLLRFIDIECYCWSTVPADFTPMINAGMVFCDRHYGGINYPKGGVGRIAESLEEGLQERGGFVEYKANVQEILMEPSNSTGAPSRAVGVRLGDGRIYRGKTVVSNATR</sequence>
<accession>A0AAW1SDG8</accession>
<dbReference type="Proteomes" id="UP001485043">
    <property type="component" value="Unassembled WGS sequence"/>
</dbReference>
<gene>
    <name evidence="2" type="ORF">WJX84_005157</name>
</gene>
<dbReference type="Pfam" id="PF01593">
    <property type="entry name" value="Amino_oxidase"/>
    <property type="match status" value="1"/>
</dbReference>